<proteinExistence type="predicted"/>
<organism evidence="1">
    <name type="scientific">marine sediment metagenome</name>
    <dbReference type="NCBI Taxonomy" id="412755"/>
    <lineage>
        <taxon>unclassified sequences</taxon>
        <taxon>metagenomes</taxon>
        <taxon>ecological metagenomes</taxon>
    </lineage>
</organism>
<feature type="non-terminal residue" evidence="1">
    <location>
        <position position="132"/>
    </location>
</feature>
<dbReference type="EMBL" id="LAZR01041344">
    <property type="protein sequence ID" value="KKL12234.1"/>
    <property type="molecule type" value="Genomic_DNA"/>
</dbReference>
<accession>A0A0F9ARP6</accession>
<gene>
    <name evidence="1" type="ORF">LCGC14_2537800</name>
</gene>
<evidence type="ECO:0000313" key="1">
    <source>
        <dbReference type="EMBL" id="KKL12234.1"/>
    </source>
</evidence>
<comment type="caution">
    <text evidence="1">The sequence shown here is derived from an EMBL/GenBank/DDBJ whole genome shotgun (WGS) entry which is preliminary data.</text>
</comment>
<protein>
    <recommendedName>
        <fullName evidence="2">Terminase large subunit gp17-like C-terminal domain-containing protein</fullName>
    </recommendedName>
</protein>
<dbReference type="AlphaFoldDB" id="A0A0F9ARP6"/>
<name>A0A0F9ARP6_9ZZZZ</name>
<evidence type="ECO:0008006" key="2">
    <source>
        <dbReference type="Google" id="ProtNLM"/>
    </source>
</evidence>
<reference evidence="1" key="1">
    <citation type="journal article" date="2015" name="Nature">
        <title>Complex archaea that bridge the gap between prokaryotes and eukaryotes.</title>
        <authorList>
            <person name="Spang A."/>
            <person name="Saw J.H."/>
            <person name="Jorgensen S.L."/>
            <person name="Zaremba-Niedzwiedzka K."/>
            <person name="Martijn J."/>
            <person name="Lind A.E."/>
            <person name="van Eijk R."/>
            <person name="Schleper C."/>
            <person name="Guy L."/>
            <person name="Ettema T.J."/>
        </authorList>
    </citation>
    <scope>NUCLEOTIDE SEQUENCE</scope>
</reference>
<sequence>MILRQEKVRRVSTRRFDLFYPDTGPIRRDLYQKQLEFFRAGAKYRERCFMAANRVGKTEGAGGYELTCHLTGHYPPWWEGRRFAGPVRAWAAGKTNETTRDVPQLALLGPVVYEGDRKRVAGTGLIPGDLLD</sequence>